<proteinExistence type="predicted"/>
<evidence type="ECO:0000256" key="1">
    <source>
        <dbReference type="SAM" id="MobiDB-lite"/>
    </source>
</evidence>
<feature type="region of interest" description="Disordered" evidence="1">
    <location>
        <begin position="48"/>
        <end position="68"/>
    </location>
</feature>
<evidence type="ECO:0000313" key="3">
    <source>
        <dbReference type="Proteomes" id="UP001177670"/>
    </source>
</evidence>
<gene>
    <name evidence="2" type="ORF">K0M31_012683</name>
</gene>
<comment type="caution">
    <text evidence="2">The sequence shown here is derived from an EMBL/GenBank/DDBJ whole genome shotgun (WGS) entry which is preliminary data.</text>
</comment>
<organism evidence="2 3">
    <name type="scientific">Melipona bicolor</name>
    <dbReference type="NCBI Taxonomy" id="60889"/>
    <lineage>
        <taxon>Eukaryota</taxon>
        <taxon>Metazoa</taxon>
        <taxon>Ecdysozoa</taxon>
        <taxon>Arthropoda</taxon>
        <taxon>Hexapoda</taxon>
        <taxon>Insecta</taxon>
        <taxon>Pterygota</taxon>
        <taxon>Neoptera</taxon>
        <taxon>Endopterygota</taxon>
        <taxon>Hymenoptera</taxon>
        <taxon>Apocrita</taxon>
        <taxon>Aculeata</taxon>
        <taxon>Apoidea</taxon>
        <taxon>Anthophila</taxon>
        <taxon>Apidae</taxon>
        <taxon>Melipona</taxon>
    </lineage>
</organism>
<feature type="compositionally biased region" description="Basic and acidic residues" evidence="1">
    <location>
        <begin position="57"/>
        <end position="68"/>
    </location>
</feature>
<dbReference type="EMBL" id="JAHYIQ010000033">
    <property type="protein sequence ID" value="KAK1119954.1"/>
    <property type="molecule type" value="Genomic_DNA"/>
</dbReference>
<name>A0AA40KH05_9HYME</name>
<dbReference type="AlphaFoldDB" id="A0AA40KH05"/>
<accession>A0AA40KH05</accession>
<sequence length="68" mass="7839">MNIITLYRFNNEQRINSSTAKHPDPIKVPTFEESSELRHFVSVHAEIGPSENSGTCRESRPRNRTLLE</sequence>
<protein>
    <submittedName>
        <fullName evidence="2">Uncharacterized protein</fullName>
    </submittedName>
</protein>
<evidence type="ECO:0000313" key="2">
    <source>
        <dbReference type="EMBL" id="KAK1119954.1"/>
    </source>
</evidence>
<reference evidence="2" key="1">
    <citation type="submission" date="2021-10" db="EMBL/GenBank/DDBJ databases">
        <title>Melipona bicolor Genome sequencing and assembly.</title>
        <authorList>
            <person name="Araujo N.S."/>
            <person name="Arias M.C."/>
        </authorList>
    </citation>
    <scope>NUCLEOTIDE SEQUENCE</scope>
    <source>
        <strain evidence="2">USP_2M_L1-L4_2017</strain>
        <tissue evidence="2">Whole body</tissue>
    </source>
</reference>
<dbReference type="Proteomes" id="UP001177670">
    <property type="component" value="Unassembled WGS sequence"/>
</dbReference>
<keyword evidence="3" id="KW-1185">Reference proteome</keyword>